<evidence type="ECO:0000313" key="4">
    <source>
        <dbReference type="EMBL" id="MBX0297442.1"/>
    </source>
</evidence>
<comment type="caution">
    <text evidence="4">The sequence shown here is derived from an EMBL/GenBank/DDBJ whole genome shotgun (WGS) entry which is preliminary data.</text>
</comment>
<keyword evidence="2" id="KW-1133">Transmembrane helix</keyword>
<name>A0AAW4PI66_9EURY</name>
<keyword evidence="5" id="KW-1185">Reference proteome</keyword>
<accession>A0AAW4PI66</accession>
<feature type="compositionally biased region" description="Polar residues" evidence="1">
    <location>
        <begin position="1"/>
        <end position="16"/>
    </location>
</feature>
<evidence type="ECO:0000256" key="2">
    <source>
        <dbReference type="SAM" id="Phobius"/>
    </source>
</evidence>
<feature type="domain" description="Glycosyltransferase 2-like" evidence="3">
    <location>
        <begin position="33"/>
        <end position="183"/>
    </location>
</feature>
<dbReference type="InterPro" id="IPR001173">
    <property type="entry name" value="Glyco_trans_2-like"/>
</dbReference>
<evidence type="ECO:0000256" key="1">
    <source>
        <dbReference type="SAM" id="MobiDB-lite"/>
    </source>
</evidence>
<keyword evidence="2" id="KW-0472">Membrane</keyword>
<protein>
    <submittedName>
        <fullName evidence="4">Glycosyltransferase family 2 protein</fullName>
    </submittedName>
</protein>
<sequence>MGTTTKKANQEGSKSSAIDRPADEPAGPVIAGIPAYNEEVAIGSVVHGVSEFVDEVVVVDDGSDDDTSKMARRAGATVLQHECNAGKGSAMRTLLSYAKSARYDALVVLDGDGQHLPADIPNVVEPVLAGDADVVIGSRYSDDQTHDETPLYRRFGQTILDALTFVSVGAGVSDSQSGFRAFSPTAVESLALSTNGYGVETEMLSEATKNDLRIQERPIDVRYKDVDGQTYNSIHHGIAVVALILQLVRDKHPVLFFGVPGIILTTVGTIYGIHAILIYQQSGVFYAAKVLTAGFVTIPGILGIFCGLVLSSVQRMITQINTTG</sequence>
<dbReference type="Gene3D" id="3.90.550.10">
    <property type="entry name" value="Spore Coat Polysaccharide Biosynthesis Protein SpsA, Chain A"/>
    <property type="match status" value="1"/>
</dbReference>
<dbReference type="InterPro" id="IPR050256">
    <property type="entry name" value="Glycosyltransferase_2"/>
</dbReference>
<proteinExistence type="predicted"/>
<reference evidence="4 5" key="1">
    <citation type="submission" date="2021-06" db="EMBL/GenBank/DDBJ databases">
        <title>Halomicroarcula sp. a new haloarchaeum isolated from saline soil.</title>
        <authorList>
            <person name="Duran-Viseras A."/>
            <person name="Sanchez-Porro C."/>
            <person name="Ventosa A."/>
        </authorList>
    </citation>
    <scope>NUCLEOTIDE SEQUENCE [LARGE SCALE GENOMIC DNA]</scope>
    <source>
        <strain evidence="4 5">F27</strain>
    </source>
</reference>
<dbReference type="InterPro" id="IPR029044">
    <property type="entry name" value="Nucleotide-diphossugar_trans"/>
</dbReference>
<dbReference type="Pfam" id="PF00535">
    <property type="entry name" value="Glycos_transf_2"/>
    <property type="match status" value="1"/>
</dbReference>
<gene>
    <name evidence="4" type="ORF">EGH23_21420</name>
</gene>
<feature type="transmembrane region" description="Helical" evidence="2">
    <location>
        <begin position="254"/>
        <end position="279"/>
    </location>
</feature>
<feature type="transmembrane region" description="Helical" evidence="2">
    <location>
        <begin position="285"/>
        <end position="310"/>
    </location>
</feature>
<dbReference type="AlphaFoldDB" id="A0AAW4PI66"/>
<keyword evidence="2" id="KW-0812">Transmembrane</keyword>
<dbReference type="SUPFAM" id="SSF53448">
    <property type="entry name" value="Nucleotide-diphospho-sugar transferases"/>
    <property type="match status" value="1"/>
</dbReference>
<evidence type="ECO:0000259" key="3">
    <source>
        <dbReference type="Pfam" id="PF00535"/>
    </source>
</evidence>
<dbReference type="EMBL" id="RKLT01000019">
    <property type="protein sequence ID" value="MBX0297442.1"/>
    <property type="molecule type" value="Genomic_DNA"/>
</dbReference>
<dbReference type="PANTHER" id="PTHR48090:SF7">
    <property type="entry name" value="RFBJ PROTEIN"/>
    <property type="match status" value="1"/>
</dbReference>
<dbReference type="CDD" id="cd04179">
    <property type="entry name" value="DPM_DPG-synthase_like"/>
    <property type="match status" value="1"/>
</dbReference>
<evidence type="ECO:0000313" key="5">
    <source>
        <dbReference type="Proteomes" id="UP001430455"/>
    </source>
</evidence>
<dbReference type="Proteomes" id="UP001430455">
    <property type="component" value="Unassembled WGS sequence"/>
</dbReference>
<organism evidence="4 5">
    <name type="scientific">Haloarcula nitratireducens</name>
    <dbReference type="NCBI Taxonomy" id="2487749"/>
    <lineage>
        <taxon>Archaea</taxon>
        <taxon>Methanobacteriati</taxon>
        <taxon>Methanobacteriota</taxon>
        <taxon>Stenosarchaea group</taxon>
        <taxon>Halobacteria</taxon>
        <taxon>Halobacteriales</taxon>
        <taxon>Haloarculaceae</taxon>
        <taxon>Haloarcula</taxon>
    </lineage>
</organism>
<dbReference type="PANTHER" id="PTHR48090">
    <property type="entry name" value="UNDECAPRENYL-PHOSPHATE 4-DEOXY-4-FORMAMIDO-L-ARABINOSE TRANSFERASE-RELATED"/>
    <property type="match status" value="1"/>
</dbReference>
<dbReference type="RefSeq" id="WP_220582029.1">
    <property type="nucleotide sequence ID" value="NZ_RKLT01000019.1"/>
</dbReference>
<feature type="region of interest" description="Disordered" evidence="1">
    <location>
        <begin position="1"/>
        <end position="30"/>
    </location>
</feature>